<gene>
    <name evidence="7" type="ORF">HMN09_00829400</name>
</gene>
<accession>A0A8H6SRV4</accession>
<evidence type="ECO:0000313" key="7">
    <source>
        <dbReference type="EMBL" id="KAF7304279.1"/>
    </source>
</evidence>
<name>A0A8H6SRV4_MYCCL</name>
<comment type="subcellular location">
    <subcellularLocation>
        <location evidence="1">Membrane</location>
        <topology evidence="1">Multi-pass membrane protein</topology>
    </subcellularLocation>
</comment>
<keyword evidence="2 6" id="KW-0812">Transmembrane</keyword>
<feature type="transmembrane region" description="Helical" evidence="6">
    <location>
        <begin position="87"/>
        <end position="110"/>
    </location>
</feature>
<dbReference type="AlphaFoldDB" id="A0A8H6SRV4"/>
<keyword evidence="8" id="KW-1185">Reference proteome</keyword>
<dbReference type="PANTHER" id="PTHR23507:SF1">
    <property type="entry name" value="FI18259P1-RELATED"/>
    <property type="match status" value="1"/>
</dbReference>
<keyword evidence="4 6" id="KW-0472">Membrane</keyword>
<keyword evidence="3 6" id="KW-1133">Transmembrane helix</keyword>
<dbReference type="InterPro" id="IPR036259">
    <property type="entry name" value="MFS_trans_sf"/>
</dbReference>
<evidence type="ECO:0000256" key="5">
    <source>
        <dbReference type="SAM" id="MobiDB-lite"/>
    </source>
</evidence>
<evidence type="ECO:0000256" key="6">
    <source>
        <dbReference type="SAM" id="Phobius"/>
    </source>
</evidence>
<dbReference type="Gene3D" id="1.20.1250.20">
    <property type="entry name" value="MFS general substrate transporter like domains"/>
    <property type="match status" value="1"/>
</dbReference>
<dbReference type="EMBL" id="JACAZE010000011">
    <property type="protein sequence ID" value="KAF7304279.1"/>
    <property type="molecule type" value="Genomic_DNA"/>
</dbReference>
<feature type="transmembrane region" description="Helical" evidence="6">
    <location>
        <begin position="311"/>
        <end position="335"/>
    </location>
</feature>
<evidence type="ECO:0000256" key="3">
    <source>
        <dbReference type="ARBA" id="ARBA00022989"/>
    </source>
</evidence>
<feature type="transmembrane region" description="Helical" evidence="6">
    <location>
        <begin position="148"/>
        <end position="173"/>
    </location>
</feature>
<dbReference type="GO" id="GO:0016020">
    <property type="term" value="C:membrane"/>
    <property type="evidence" value="ECO:0007669"/>
    <property type="project" value="UniProtKB-SubCell"/>
</dbReference>
<evidence type="ECO:0000313" key="8">
    <source>
        <dbReference type="Proteomes" id="UP000613580"/>
    </source>
</evidence>
<evidence type="ECO:0000256" key="4">
    <source>
        <dbReference type="ARBA" id="ARBA00023136"/>
    </source>
</evidence>
<organism evidence="7 8">
    <name type="scientific">Mycena chlorophos</name>
    <name type="common">Agaric fungus</name>
    <name type="synonym">Agaricus chlorophos</name>
    <dbReference type="NCBI Taxonomy" id="658473"/>
    <lineage>
        <taxon>Eukaryota</taxon>
        <taxon>Fungi</taxon>
        <taxon>Dikarya</taxon>
        <taxon>Basidiomycota</taxon>
        <taxon>Agaricomycotina</taxon>
        <taxon>Agaricomycetes</taxon>
        <taxon>Agaricomycetidae</taxon>
        <taxon>Agaricales</taxon>
        <taxon>Marasmiineae</taxon>
        <taxon>Mycenaceae</taxon>
        <taxon>Mycena</taxon>
    </lineage>
</organism>
<feature type="transmembrane region" description="Helical" evidence="6">
    <location>
        <begin position="458"/>
        <end position="477"/>
    </location>
</feature>
<feature type="transmembrane region" description="Helical" evidence="6">
    <location>
        <begin position="194"/>
        <end position="214"/>
    </location>
</feature>
<dbReference type="PANTHER" id="PTHR23507">
    <property type="entry name" value="ZGC:174356"/>
    <property type="match status" value="1"/>
</dbReference>
<dbReference type="Proteomes" id="UP000613580">
    <property type="component" value="Unassembled WGS sequence"/>
</dbReference>
<protein>
    <submittedName>
        <fullName evidence="7">MFS general substrate transporter</fullName>
    </submittedName>
</protein>
<evidence type="ECO:0000256" key="1">
    <source>
        <dbReference type="ARBA" id="ARBA00004141"/>
    </source>
</evidence>
<comment type="caution">
    <text evidence="7">The sequence shown here is derived from an EMBL/GenBank/DDBJ whole genome shotgun (WGS) entry which is preliminary data.</text>
</comment>
<evidence type="ECO:0000256" key="2">
    <source>
        <dbReference type="ARBA" id="ARBA00022692"/>
    </source>
</evidence>
<feature type="region of interest" description="Disordered" evidence="5">
    <location>
        <begin position="1"/>
        <end position="20"/>
    </location>
</feature>
<dbReference type="SUPFAM" id="SSF103473">
    <property type="entry name" value="MFS general substrate transporter"/>
    <property type="match status" value="2"/>
</dbReference>
<sequence length="480" mass="50617">MEAGDPEADPLLAPDESPPQPRFSPISLVIPIAMVCRLATRLPSTTTFRVIEQLLCRFYYSTNDPSQLPPSGRIPSDLCAVPEVKQWYASTMTVLALSDGIGSIVAYTLLSFISSRTGRKPAILFVVAAGLVANGVIIASKLGESQSLYLQAALMILWMLFNSFSQPLIIVFATNMYLVDLVGVEQRTATLSSLWGWSTLGSALSFAIGGTITTTSDNDLPVYFVSGTIWVVLIAYIILLLPESFPKHKRDQQLAATTTSGGLRSLAGATCAVIAETRPRDGNLGGAYSITALIVYLTGVERYTPQEVLGYALTTLTFVGAAVLTIIVPRLVAVLRRRYSIPGATAKSARDRVDIHLIFLAWCIDATGFIVLGLVSGRVAQLGAVVLIGCSAPRAPILRSLVASSASSCSTAGVGAADPLVQGQTLAAVEMVAGLGKLLSPLLMGGILSSSVSTMPTLVFYVQAAIVVSGASVLFAIKDV</sequence>
<feature type="transmembrane region" description="Helical" evidence="6">
    <location>
        <begin position="122"/>
        <end position="142"/>
    </location>
</feature>
<dbReference type="OrthoDB" id="3026777at2759"/>
<feature type="transmembrane region" description="Helical" evidence="6">
    <location>
        <begin position="355"/>
        <end position="375"/>
    </location>
</feature>
<feature type="transmembrane region" description="Helical" evidence="6">
    <location>
        <begin position="282"/>
        <end position="299"/>
    </location>
</feature>
<feature type="transmembrane region" description="Helical" evidence="6">
    <location>
        <begin position="220"/>
        <end position="241"/>
    </location>
</feature>
<dbReference type="GO" id="GO:0022857">
    <property type="term" value="F:transmembrane transporter activity"/>
    <property type="evidence" value="ECO:0007669"/>
    <property type="project" value="TreeGrafter"/>
</dbReference>
<proteinExistence type="predicted"/>
<reference evidence="7" key="1">
    <citation type="submission" date="2020-05" db="EMBL/GenBank/DDBJ databases">
        <title>Mycena genomes resolve the evolution of fungal bioluminescence.</title>
        <authorList>
            <person name="Tsai I.J."/>
        </authorList>
    </citation>
    <scope>NUCLEOTIDE SEQUENCE</scope>
    <source>
        <strain evidence="7">110903Hualien_Pintung</strain>
    </source>
</reference>